<dbReference type="Pfam" id="PF09839">
    <property type="entry name" value="DUF2066"/>
    <property type="match status" value="1"/>
</dbReference>
<feature type="chain" id="PRO_5045600925" evidence="1">
    <location>
        <begin position="23"/>
        <end position="353"/>
    </location>
</feature>
<accession>A0ABS7XDE0</accession>
<gene>
    <name evidence="2" type="ORF">I4W93_018470</name>
</gene>
<name>A0ABS7XDE0_9GAMM</name>
<evidence type="ECO:0000313" key="3">
    <source>
        <dbReference type="Proteomes" id="UP000663814"/>
    </source>
</evidence>
<proteinExistence type="predicted"/>
<dbReference type="InterPro" id="IPR018642">
    <property type="entry name" value="DUF2066"/>
</dbReference>
<keyword evidence="3" id="KW-1185">Reference proteome</keyword>
<reference evidence="2 3" key="1">
    <citation type="submission" date="2021-08" db="EMBL/GenBank/DDBJ databases">
        <title>Rheinheimera aquimaris sp. nov., isolated from seawater of the East Sea in Korea.</title>
        <authorList>
            <person name="Kim K.H."/>
            <person name="Wenting R."/>
            <person name="Kim K.R."/>
            <person name="Jeon C.O."/>
        </authorList>
    </citation>
    <scope>NUCLEOTIDE SEQUENCE [LARGE SCALE GENOMIC DNA]</scope>
    <source>
        <strain evidence="2 3">MA-13</strain>
    </source>
</reference>
<dbReference type="RefSeq" id="WP_205312987.1">
    <property type="nucleotide sequence ID" value="NZ_JAERPS020000008.1"/>
</dbReference>
<feature type="signal peptide" evidence="1">
    <location>
        <begin position="1"/>
        <end position="22"/>
    </location>
</feature>
<protein>
    <submittedName>
        <fullName evidence="2">DUF2066 domain-containing protein</fullName>
    </submittedName>
</protein>
<organism evidence="2 3">
    <name type="scientific">Rheinheimera maricola</name>
    <dbReference type="NCBI Taxonomy" id="2793282"/>
    <lineage>
        <taxon>Bacteria</taxon>
        <taxon>Pseudomonadati</taxon>
        <taxon>Pseudomonadota</taxon>
        <taxon>Gammaproteobacteria</taxon>
        <taxon>Chromatiales</taxon>
        <taxon>Chromatiaceae</taxon>
        <taxon>Rheinheimera</taxon>
    </lineage>
</organism>
<evidence type="ECO:0000256" key="1">
    <source>
        <dbReference type="SAM" id="SignalP"/>
    </source>
</evidence>
<evidence type="ECO:0000313" key="2">
    <source>
        <dbReference type="EMBL" id="MBZ9613582.1"/>
    </source>
</evidence>
<dbReference type="EMBL" id="JAERPS020000008">
    <property type="protein sequence ID" value="MBZ9613582.1"/>
    <property type="molecule type" value="Genomic_DNA"/>
</dbReference>
<sequence>MFKQLISIVFVVVLWLTPQAAANQIDNLYQADVETTPDNSSWQQQALLQVLVRVSGNAAVMENDAVKAELRNAAGYVKQFETVRQNTGANVRRVLLDAGKVNQLLQSQGMPVWGALRPLTLVWLVEQHANDRLFVRQPEHKFNQAMQQAFAFYGLPLLMPLYDIDDILSLNETDVWAGFWQPIEQASNRYSADVLIAASVVSETQEKDVTYRLTWQMQQDSRTYRAEVSAATEIELMQQFALDLAQQLSQRFASVASAEGEMKLLIDIQQLSGLADIVLVQRALAQVVGVSQVTVKRYQQGTARYEVLTNISAEGLTNALRFNRQLQPVVTDNDQPLTINSSPVLATYRYRSR</sequence>
<dbReference type="Proteomes" id="UP000663814">
    <property type="component" value="Unassembled WGS sequence"/>
</dbReference>
<comment type="caution">
    <text evidence="2">The sequence shown here is derived from an EMBL/GenBank/DDBJ whole genome shotgun (WGS) entry which is preliminary data.</text>
</comment>
<keyword evidence="1" id="KW-0732">Signal</keyword>